<dbReference type="RefSeq" id="WP_015711927.1">
    <property type="nucleotide sequence ID" value="NC_015577.1"/>
</dbReference>
<keyword evidence="1" id="KW-0145">Chemotaxis</keyword>
<dbReference type="InterPro" id="IPR051310">
    <property type="entry name" value="MCP_chemotaxis"/>
</dbReference>
<dbReference type="eggNOG" id="COG0840">
    <property type="taxonomic scope" value="Bacteria"/>
</dbReference>
<evidence type="ECO:0000259" key="5">
    <source>
        <dbReference type="PROSITE" id="PS50111"/>
    </source>
</evidence>
<dbReference type="OrthoDB" id="362769at2"/>
<evidence type="ECO:0000256" key="1">
    <source>
        <dbReference type="ARBA" id="ARBA00022500"/>
    </source>
</evidence>
<feature type="domain" description="Methyl-accepting transducer" evidence="5">
    <location>
        <begin position="413"/>
        <end position="635"/>
    </location>
</feature>
<dbReference type="PANTHER" id="PTHR43531">
    <property type="entry name" value="PROTEIN ICFG"/>
    <property type="match status" value="1"/>
</dbReference>
<dbReference type="AlphaFoldDB" id="F5YG86"/>
<dbReference type="GO" id="GO:0006935">
    <property type="term" value="P:chemotaxis"/>
    <property type="evidence" value="ECO:0007669"/>
    <property type="project" value="UniProtKB-KW"/>
</dbReference>
<dbReference type="GO" id="GO:0005886">
    <property type="term" value="C:plasma membrane"/>
    <property type="evidence" value="ECO:0007669"/>
    <property type="project" value="TreeGrafter"/>
</dbReference>
<dbReference type="KEGG" id="taz:TREAZ_3656"/>
<keyword evidence="8" id="KW-1185">Reference proteome</keyword>
<name>F5YG86_LEAAZ</name>
<dbReference type="SUPFAM" id="SSF58104">
    <property type="entry name" value="Methyl-accepting chemotaxis protein (MCP) signaling domain"/>
    <property type="match status" value="1"/>
</dbReference>
<comment type="similarity">
    <text evidence="2">Belongs to the methyl-accepting chemotaxis (MCP) protein family.</text>
</comment>
<evidence type="ECO:0000256" key="4">
    <source>
        <dbReference type="SAM" id="Phobius"/>
    </source>
</evidence>
<feature type="domain" description="HAMP" evidence="6">
    <location>
        <begin position="314"/>
        <end position="366"/>
    </location>
</feature>
<dbReference type="InParanoid" id="F5YG86"/>
<keyword evidence="4" id="KW-0472">Membrane</keyword>
<evidence type="ECO:0000313" key="8">
    <source>
        <dbReference type="Proteomes" id="UP000009222"/>
    </source>
</evidence>
<dbReference type="HOGENOM" id="CLU_000445_107_19_12"/>
<dbReference type="FunCoup" id="F5YG86">
    <property type="interactions" value="128"/>
</dbReference>
<dbReference type="GO" id="GO:0004888">
    <property type="term" value="F:transmembrane signaling receptor activity"/>
    <property type="evidence" value="ECO:0007669"/>
    <property type="project" value="TreeGrafter"/>
</dbReference>
<protein>
    <submittedName>
        <fullName evidence="7">Methyl-accepting chemotaxis protein</fullName>
    </submittedName>
</protein>
<dbReference type="GO" id="GO:0007165">
    <property type="term" value="P:signal transduction"/>
    <property type="evidence" value="ECO:0007669"/>
    <property type="project" value="UniProtKB-KW"/>
</dbReference>
<dbReference type="PROSITE" id="PS50885">
    <property type="entry name" value="HAMP"/>
    <property type="match status" value="1"/>
</dbReference>
<dbReference type="CDD" id="cd06225">
    <property type="entry name" value="HAMP"/>
    <property type="match status" value="1"/>
</dbReference>
<dbReference type="PROSITE" id="PS50111">
    <property type="entry name" value="CHEMOTAXIS_TRANSDUC_2"/>
    <property type="match status" value="1"/>
</dbReference>
<dbReference type="InterPro" id="IPR004089">
    <property type="entry name" value="MCPsignal_dom"/>
</dbReference>
<evidence type="ECO:0000313" key="7">
    <source>
        <dbReference type="EMBL" id="AEF82133.1"/>
    </source>
</evidence>
<dbReference type="Pfam" id="PF00015">
    <property type="entry name" value="MCPsignal"/>
    <property type="match status" value="1"/>
</dbReference>
<reference evidence="8" key="1">
    <citation type="submission" date="2009-12" db="EMBL/GenBank/DDBJ databases">
        <title>Complete sequence of Treponema azotonutricium strain ZAS-9.</title>
        <authorList>
            <person name="Tetu S.G."/>
            <person name="Matson E."/>
            <person name="Ren Q."/>
            <person name="Seshadri R."/>
            <person name="Elbourne L."/>
            <person name="Hassan K.A."/>
            <person name="Durkin A."/>
            <person name="Radune D."/>
            <person name="Mohamoud Y."/>
            <person name="Shay R."/>
            <person name="Jin S."/>
            <person name="Zhang X."/>
            <person name="Lucey K."/>
            <person name="Ballor N.R."/>
            <person name="Ottesen E."/>
            <person name="Rosenthal R."/>
            <person name="Allen A."/>
            <person name="Leadbetter J.R."/>
            <person name="Paulsen I.T."/>
        </authorList>
    </citation>
    <scope>NUCLEOTIDE SEQUENCE [LARGE SCALE GENOMIC DNA]</scope>
    <source>
        <strain evidence="8">ATCC BAA-888 / DSM 13862 / ZAS-9</strain>
    </source>
</reference>
<dbReference type="EMBL" id="CP001841">
    <property type="protein sequence ID" value="AEF82133.1"/>
    <property type="molecule type" value="Genomic_DNA"/>
</dbReference>
<evidence type="ECO:0000259" key="6">
    <source>
        <dbReference type="PROSITE" id="PS50885"/>
    </source>
</evidence>
<keyword evidence="4" id="KW-0812">Transmembrane</keyword>
<sequence length="700" mass="76166">MKISSMKNKVLFFSIIVYLLILGGSILALLVTARHIVGASVSQQLVQAGETKKLGLQSSVNSEMTLAMKMADSPIIKRHFLNPHDEEVKALAFEEIAGYRRAFASNSTFWASDADKDFYSDDAYSYTVNPDDPADYWYKMTLYETDKYNFNINYNDNLKKTMLWVNAPVFNGTGTNKTPIGLVGTGIVLSDFVDSQFSGLDSGITMYFYNSAFEITGSTDQNLIINKKKITDQDPEIASQLDSFKGKISGGEYKIFSVGNTEYFITHVDMLDWDMVLSMPVSSAMLLESPITSLAIIMLAVILAVFVICNVYVRFMLNPLGDLRQYMAVIAEGDFTRSFPYKKDDEIGDLVHYFNELVEKIRSLVGAIKQQVGALRSISDELSTRMGQTAAAINEITATIGSIKDRVINQSASVTETNATMGQISGNIAKLNGHVEKQTESVSQSSSAIEEMLANIESVTRTLVKNAENVTSLAEASEVGRGGLQEVAADIQEIAKESEGILEINGVMENIASQTNLLSMNAAIEAAHAGEAGKGFAVVADEIRKLAENSSEQSKTISGVLKKMKAAIEKITGSTDAVLNKFEAIDTQVKTVSDQEGNIRNAMEEQSAGSKQILDAISKLHELTQLVKGGSEEMLTGSGEIIKEGVNLEKASSEISGGMNEMASGADLINTAVIDVNQISGKNKESIEVLVKEISWFKVE</sequence>
<dbReference type="InterPro" id="IPR003660">
    <property type="entry name" value="HAMP_dom"/>
</dbReference>
<gene>
    <name evidence="7" type="ordered locus">TREAZ_3656</name>
</gene>
<dbReference type="SUPFAM" id="SSF158472">
    <property type="entry name" value="HAMP domain-like"/>
    <property type="match status" value="1"/>
</dbReference>
<proteinExistence type="inferred from homology"/>
<dbReference type="SMART" id="SM00304">
    <property type="entry name" value="HAMP"/>
    <property type="match status" value="1"/>
</dbReference>
<organism evidence="7 8">
    <name type="scientific">Leadbettera azotonutricia (strain ATCC BAA-888 / DSM 13862 / ZAS-9)</name>
    <name type="common">Treponema azotonutricium</name>
    <dbReference type="NCBI Taxonomy" id="545695"/>
    <lineage>
        <taxon>Bacteria</taxon>
        <taxon>Pseudomonadati</taxon>
        <taxon>Spirochaetota</taxon>
        <taxon>Spirochaetia</taxon>
        <taxon>Spirochaetales</taxon>
        <taxon>Breznakiellaceae</taxon>
        <taxon>Leadbettera</taxon>
    </lineage>
</organism>
<dbReference type="STRING" id="545695.TREAZ_3656"/>
<dbReference type="PANTHER" id="PTHR43531:SF11">
    <property type="entry name" value="METHYL-ACCEPTING CHEMOTAXIS PROTEIN 3"/>
    <property type="match status" value="1"/>
</dbReference>
<dbReference type="Pfam" id="PF00672">
    <property type="entry name" value="HAMP"/>
    <property type="match status" value="1"/>
</dbReference>
<keyword evidence="4" id="KW-1133">Transmembrane helix</keyword>
<dbReference type="Gene3D" id="1.10.287.950">
    <property type="entry name" value="Methyl-accepting chemotaxis protein"/>
    <property type="match status" value="1"/>
</dbReference>
<evidence type="ECO:0000256" key="3">
    <source>
        <dbReference type="PROSITE-ProRule" id="PRU00284"/>
    </source>
</evidence>
<accession>F5YG86</accession>
<keyword evidence="3" id="KW-0807">Transducer</keyword>
<feature type="transmembrane region" description="Helical" evidence="4">
    <location>
        <begin position="294"/>
        <end position="317"/>
    </location>
</feature>
<evidence type="ECO:0000256" key="2">
    <source>
        <dbReference type="ARBA" id="ARBA00029447"/>
    </source>
</evidence>
<dbReference type="Gene3D" id="6.10.340.10">
    <property type="match status" value="1"/>
</dbReference>
<dbReference type="Proteomes" id="UP000009222">
    <property type="component" value="Chromosome"/>
</dbReference>
<dbReference type="SMART" id="SM00283">
    <property type="entry name" value="MA"/>
    <property type="match status" value="1"/>
</dbReference>
<reference evidence="7 8" key="2">
    <citation type="journal article" date="2011" name="ISME J.">
        <title>RNA-seq reveals cooperative metabolic interactions between two termite-gut spirochete species in co-culture.</title>
        <authorList>
            <person name="Rosenthal A.Z."/>
            <person name="Matson E.G."/>
            <person name="Eldar A."/>
            <person name="Leadbetter J.R."/>
        </authorList>
    </citation>
    <scope>NUCLEOTIDE SEQUENCE [LARGE SCALE GENOMIC DNA]</scope>
    <source>
        <strain evidence="8">ATCC BAA-888 / DSM 13862 / ZAS-9</strain>
    </source>
</reference>